<gene>
    <name evidence="2" type="ORF">PQR57_48250</name>
</gene>
<dbReference type="EMBL" id="JAQQEZ010000180">
    <property type="protein sequence ID" value="MFM0008654.1"/>
    <property type="molecule type" value="Genomic_DNA"/>
</dbReference>
<sequence>PHAARASEASRDNVNLALIFISIFVFGRLRSHSDWLYYAVSSFDLDVCRQRQFVESFQKST</sequence>
<keyword evidence="1" id="KW-0812">Transmembrane</keyword>
<protein>
    <submittedName>
        <fullName evidence="2">Uncharacterized protein</fullName>
    </submittedName>
</protein>
<keyword evidence="3" id="KW-1185">Reference proteome</keyword>
<organism evidence="2 3">
    <name type="scientific">Paraburkholderia dipogonis</name>
    <dbReference type="NCBI Taxonomy" id="1211383"/>
    <lineage>
        <taxon>Bacteria</taxon>
        <taxon>Pseudomonadati</taxon>
        <taxon>Pseudomonadota</taxon>
        <taxon>Betaproteobacteria</taxon>
        <taxon>Burkholderiales</taxon>
        <taxon>Burkholderiaceae</taxon>
        <taxon>Paraburkholderia</taxon>
    </lineage>
</organism>
<feature type="non-terminal residue" evidence="2">
    <location>
        <position position="1"/>
    </location>
</feature>
<accession>A0ABW9B848</accession>
<evidence type="ECO:0000313" key="2">
    <source>
        <dbReference type="EMBL" id="MFM0008654.1"/>
    </source>
</evidence>
<feature type="transmembrane region" description="Helical" evidence="1">
    <location>
        <begin position="12"/>
        <end position="29"/>
    </location>
</feature>
<evidence type="ECO:0000256" key="1">
    <source>
        <dbReference type="SAM" id="Phobius"/>
    </source>
</evidence>
<comment type="caution">
    <text evidence="2">The sequence shown here is derived from an EMBL/GenBank/DDBJ whole genome shotgun (WGS) entry which is preliminary data.</text>
</comment>
<keyword evidence="1" id="KW-1133">Transmembrane helix</keyword>
<name>A0ABW9B848_9BURK</name>
<keyword evidence="1" id="KW-0472">Membrane</keyword>
<dbReference type="RefSeq" id="WP_408183760.1">
    <property type="nucleotide sequence ID" value="NZ_JAQQEZ010000180.1"/>
</dbReference>
<proteinExistence type="predicted"/>
<evidence type="ECO:0000313" key="3">
    <source>
        <dbReference type="Proteomes" id="UP001629230"/>
    </source>
</evidence>
<dbReference type="Proteomes" id="UP001629230">
    <property type="component" value="Unassembled WGS sequence"/>
</dbReference>
<reference evidence="2 3" key="1">
    <citation type="journal article" date="2024" name="Chem. Sci.">
        <title>Discovery of megapolipeptins by genome mining of a Burkholderiales bacteria collection.</title>
        <authorList>
            <person name="Paulo B.S."/>
            <person name="Recchia M.J.J."/>
            <person name="Lee S."/>
            <person name="Fergusson C.H."/>
            <person name="Romanowski S.B."/>
            <person name="Hernandez A."/>
            <person name="Krull N."/>
            <person name="Liu D.Y."/>
            <person name="Cavanagh H."/>
            <person name="Bos A."/>
            <person name="Gray C.A."/>
            <person name="Murphy B.T."/>
            <person name="Linington R.G."/>
            <person name="Eustaquio A.S."/>
        </authorList>
    </citation>
    <scope>NUCLEOTIDE SEQUENCE [LARGE SCALE GENOMIC DNA]</scope>
    <source>
        <strain evidence="2 3">RL17-350-BIC-A</strain>
    </source>
</reference>